<feature type="transmembrane region" description="Helical" evidence="2">
    <location>
        <begin position="145"/>
        <end position="167"/>
    </location>
</feature>
<evidence type="ECO:0000256" key="1">
    <source>
        <dbReference type="SAM" id="MobiDB-lite"/>
    </source>
</evidence>
<evidence type="ECO:0000256" key="2">
    <source>
        <dbReference type="SAM" id="Phobius"/>
    </source>
</evidence>
<feature type="domain" description="SPOR" evidence="3">
    <location>
        <begin position="239"/>
        <end position="317"/>
    </location>
</feature>
<evidence type="ECO:0000313" key="5">
    <source>
        <dbReference type="Proteomes" id="UP001235840"/>
    </source>
</evidence>
<dbReference type="RefSeq" id="WP_307389692.1">
    <property type="nucleotide sequence ID" value="NZ_BAAADK010000009.1"/>
</dbReference>
<feature type="compositionally biased region" description="Polar residues" evidence="1">
    <location>
        <begin position="181"/>
        <end position="191"/>
    </location>
</feature>
<feature type="region of interest" description="Disordered" evidence="1">
    <location>
        <begin position="114"/>
        <end position="136"/>
    </location>
</feature>
<proteinExistence type="predicted"/>
<dbReference type="Pfam" id="PF05036">
    <property type="entry name" value="SPOR"/>
    <property type="match status" value="1"/>
</dbReference>
<feature type="compositionally biased region" description="Basic and acidic residues" evidence="1">
    <location>
        <begin position="12"/>
        <end position="35"/>
    </location>
</feature>
<dbReference type="SUPFAM" id="SSF110997">
    <property type="entry name" value="Sporulation related repeat"/>
    <property type="match status" value="1"/>
</dbReference>
<evidence type="ECO:0000259" key="3">
    <source>
        <dbReference type="PROSITE" id="PS51724"/>
    </source>
</evidence>
<name>A0ABT9VTJ4_9BACI</name>
<evidence type="ECO:0000313" key="4">
    <source>
        <dbReference type="EMBL" id="MDQ0164294.1"/>
    </source>
</evidence>
<dbReference type="PROSITE" id="PS51724">
    <property type="entry name" value="SPOR"/>
    <property type="match status" value="1"/>
</dbReference>
<dbReference type="Proteomes" id="UP001235840">
    <property type="component" value="Unassembled WGS sequence"/>
</dbReference>
<keyword evidence="5" id="KW-1185">Reference proteome</keyword>
<comment type="caution">
    <text evidence="4">The sequence shown here is derived from an EMBL/GenBank/DDBJ whole genome shotgun (WGS) entry which is preliminary data.</text>
</comment>
<reference evidence="4 5" key="1">
    <citation type="submission" date="2023-07" db="EMBL/GenBank/DDBJ databases">
        <title>Genomic Encyclopedia of Type Strains, Phase IV (KMG-IV): sequencing the most valuable type-strain genomes for metagenomic binning, comparative biology and taxonomic classification.</title>
        <authorList>
            <person name="Goeker M."/>
        </authorList>
    </citation>
    <scope>NUCLEOTIDE SEQUENCE [LARGE SCALE GENOMIC DNA]</scope>
    <source>
        <strain evidence="4 5">DSM 12751</strain>
    </source>
</reference>
<keyword evidence="2" id="KW-0812">Transmembrane</keyword>
<keyword evidence="2" id="KW-0472">Membrane</keyword>
<keyword evidence="2" id="KW-1133">Transmembrane helix</keyword>
<protein>
    <recommendedName>
        <fullName evidence="3">SPOR domain-containing protein</fullName>
    </recommendedName>
</protein>
<feature type="compositionally biased region" description="Low complexity" evidence="1">
    <location>
        <begin position="192"/>
        <end position="207"/>
    </location>
</feature>
<organism evidence="4 5">
    <name type="scientific">Caldalkalibacillus horti</name>
    <dbReference type="NCBI Taxonomy" id="77523"/>
    <lineage>
        <taxon>Bacteria</taxon>
        <taxon>Bacillati</taxon>
        <taxon>Bacillota</taxon>
        <taxon>Bacilli</taxon>
        <taxon>Bacillales</taxon>
        <taxon>Bacillaceae</taxon>
        <taxon>Caldalkalibacillus</taxon>
    </lineage>
</organism>
<feature type="region of interest" description="Disordered" evidence="1">
    <location>
        <begin position="173"/>
        <end position="225"/>
    </location>
</feature>
<feature type="compositionally biased region" description="Basic residues" evidence="1">
    <location>
        <begin position="127"/>
        <end position="136"/>
    </location>
</feature>
<dbReference type="InterPro" id="IPR007730">
    <property type="entry name" value="SPOR-like_dom"/>
</dbReference>
<dbReference type="Gene3D" id="3.30.70.1070">
    <property type="entry name" value="Sporulation related repeat"/>
    <property type="match status" value="1"/>
</dbReference>
<dbReference type="EMBL" id="JAUSTY010000001">
    <property type="protein sequence ID" value="MDQ0164294.1"/>
    <property type="molecule type" value="Genomic_DNA"/>
</dbReference>
<sequence length="441" mass="48981">MEKKKNQMSFRFNEERMKSNIDHSSNKQPIPEKEFSPQYSSLPEIEWDFPSNTEDKISFGQESVDVLNHEKWDEPSTYMPSIDPPFRFSREHELENGLKLTDQPLYVNRFDESTTTHSYRTSAPLPKRYHKPKKKMPALGQSTKLIMVAGSAIVLGILLGLSVLAVFSNLSEPQGEAHNGPGQSPSISQSANGEGQQSSGSMNQNGSPSHSTPKDQSDLLINPSVTSPTGSINIGNVQLPIKSYHVVQAGAFSEKQAAEVMLQQLLADGYPGIIRGEQAPFQLLVGIADSKEEAQKIGQYYESQNYEIYVKDWNVTEPGNLSLSEGQAKQLAAFLAQGEELFQLTSKASIDRVEGATPITSQQWEKLQLSHRQFLQLGKGITDSWENGTAKNGVEQISKSIIGAINALESYRQEPHQSYLWNVQQALLEFSRGYESLVTSI</sequence>
<dbReference type="InterPro" id="IPR036680">
    <property type="entry name" value="SPOR-like_sf"/>
</dbReference>
<feature type="region of interest" description="Disordered" evidence="1">
    <location>
        <begin position="1"/>
        <end position="38"/>
    </location>
</feature>
<gene>
    <name evidence="4" type="ORF">J2S11_000193</name>
</gene>
<accession>A0ABT9VTJ4</accession>